<dbReference type="AlphaFoldDB" id="A0AAD9W9S1"/>
<sequence length="98" mass="10289">MKFTLLSATLLLSVLPSLGSATIYAYTVSCAKKIFGGKMDEAGIDATSKNLCKNALKCTGGVDYSSPDATSQFKFICDLCPGDIGYYPISGCLVTSEP</sequence>
<dbReference type="Proteomes" id="UP001285354">
    <property type="component" value="Unassembled WGS sequence"/>
</dbReference>
<evidence type="ECO:0000313" key="2">
    <source>
        <dbReference type="EMBL" id="KAK2623687.1"/>
    </source>
</evidence>
<evidence type="ECO:0000256" key="1">
    <source>
        <dbReference type="SAM" id="SignalP"/>
    </source>
</evidence>
<keyword evidence="3" id="KW-1185">Reference proteome</keyword>
<accession>A0AAD9W9S1</accession>
<gene>
    <name evidence="2" type="ORF">QTJ16_006868</name>
</gene>
<comment type="caution">
    <text evidence="2">The sequence shown here is derived from an EMBL/GenBank/DDBJ whole genome shotgun (WGS) entry which is preliminary data.</text>
</comment>
<proteinExistence type="predicted"/>
<dbReference type="EMBL" id="JAUBYV010000012">
    <property type="protein sequence ID" value="KAK2623687.1"/>
    <property type="molecule type" value="Genomic_DNA"/>
</dbReference>
<name>A0AAD9W9S1_9HELO</name>
<keyword evidence="1" id="KW-0732">Signal</keyword>
<reference evidence="2" key="1">
    <citation type="submission" date="2023-06" db="EMBL/GenBank/DDBJ databases">
        <title>Draft genome of Marssonina rosae.</title>
        <authorList>
            <person name="Cheng Q."/>
        </authorList>
    </citation>
    <scope>NUCLEOTIDE SEQUENCE</scope>
    <source>
        <strain evidence="2">R4</strain>
    </source>
</reference>
<evidence type="ECO:0000313" key="3">
    <source>
        <dbReference type="Proteomes" id="UP001285354"/>
    </source>
</evidence>
<feature type="chain" id="PRO_5042218706" evidence="1">
    <location>
        <begin position="22"/>
        <end position="98"/>
    </location>
</feature>
<feature type="signal peptide" evidence="1">
    <location>
        <begin position="1"/>
        <end position="21"/>
    </location>
</feature>
<protein>
    <submittedName>
        <fullName evidence="2">Uncharacterized protein</fullName>
    </submittedName>
</protein>
<organism evidence="2 3">
    <name type="scientific">Diplocarpon rosae</name>
    <dbReference type="NCBI Taxonomy" id="946125"/>
    <lineage>
        <taxon>Eukaryota</taxon>
        <taxon>Fungi</taxon>
        <taxon>Dikarya</taxon>
        <taxon>Ascomycota</taxon>
        <taxon>Pezizomycotina</taxon>
        <taxon>Leotiomycetes</taxon>
        <taxon>Helotiales</taxon>
        <taxon>Drepanopezizaceae</taxon>
        <taxon>Diplocarpon</taxon>
    </lineage>
</organism>